<evidence type="ECO:0000256" key="3">
    <source>
        <dbReference type="ARBA" id="ARBA00022448"/>
    </source>
</evidence>
<dbReference type="InterPro" id="IPR004685">
    <property type="entry name" value="Brnchd-chn_aa_trnsp_Livcs"/>
</dbReference>
<protein>
    <recommendedName>
        <fullName evidence="9">Branched-chain amino acid transport system carrier protein</fullName>
    </recommendedName>
</protein>
<evidence type="ECO:0000256" key="7">
    <source>
        <dbReference type="ARBA" id="ARBA00022989"/>
    </source>
</evidence>
<feature type="transmembrane region" description="Helical" evidence="9">
    <location>
        <begin position="81"/>
        <end position="100"/>
    </location>
</feature>
<name>A0A858BYB3_9FIRM</name>
<dbReference type="GO" id="GO:0015190">
    <property type="term" value="F:L-leucine transmembrane transporter activity"/>
    <property type="evidence" value="ECO:0007669"/>
    <property type="project" value="TreeGrafter"/>
</dbReference>
<dbReference type="Proteomes" id="UP000466848">
    <property type="component" value="Chromosome"/>
</dbReference>
<organism evidence="10 11">
    <name type="scientific">Aminipila butyrica</name>
    <dbReference type="NCBI Taxonomy" id="433296"/>
    <lineage>
        <taxon>Bacteria</taxon>
        <taxon>Bacillati</taxon>
        <taxon>Bacillota</taxon>
        <taxon>Clostridia</taxon>
        <taxon>Peptostreptococcales</taxon>
        <taxon>Anaerovoracaceae</taxon>
        <taxon>Aminipila</taxon>
    </lineage>
</organism>
<feature type="transmembrane region" description="Helical" evidence="9">
    <location>
        <begin position="418"/>
        <end position="445"/>
    </location>
</feature>
<feature type="transmembrane region" description="Helical" evidence="9">
    <location>
        <begin position="286"/>
        <end position="307"/>
    </location>
</feature>
<keyword evidence="7 9" id="KW-1133">Transmembrane helix</keyword>
<dbReference type="GO" id="GO:0005304">
    <property type="term" value="F:L-valine transmembrane transporter activity"/>
    <property type="evidence" value="ECO:0007669"/>
    <property type="project" value="TreeGrafter"/>
</dbReference>
<dbReference type="GO" id="GO:0015818">
    <property type="term" value="P:isoleucine transport"/>
    <property type="evidence" value="ECO:0007669"/>
    <property type="project" value="TreeGrafter"/>
</dbReference>
<evidence type="ECO:0000313" key="10">
    <source>
        <dbReference type="EMBL" id="QIB69694.1"/>
    </source>
</evidence>
<proteinExistence type="inferred from homology"/>
<gene>
    <name evidence="10" type="primary">brnQ</name>
    <name evidence="10" type="ORF">Ami103574_10335</name>
</gene>
<dbReference type="GO" id="GO:0005886">
    <property type="term" value="C:plasma membrane"/>
    <property type="evidence" value="ECO:0007669"/>
    <property type="project" value="UniProtKB-SubCell"/>
</dbReference>
<dbReference type="AlphaFoldDB" id="A0A858BYB3"/>
<keyword evidence="5 9" id="KW-0812">Transmembrane</keyword>
<evidence type="ECO:0000256" key="2">
    <source>
        <dbReference type="ARBA" id="ARBA00008540"/>
    </source>
</evidence>
<evidence type="ECO:0000256" key="5">
    <source>
        <dbReference type="ARBA" id="ARBA00022692"/>
    </source>
</evidence>
<evidence type="ECO:0000256" key="8">
    <source>
        <dbReference type="ARBA" id="ARBA00023136"/>
    </source>
</evidence>
<accession>A0A858BYB3</accession>
<keyword evidence="4" id="KW-1003">Cell membrane</keyword>
<feature type="transmembrane region" description="Helical" evidence="9">
    <location>
        <begin position="376"/>
        <end position="398"/>
    </location>
</feature>
<evidence type="ECO:0000256" key="9">
    <source>
        <dbReference type="RuleBase" id="RU362122"/>
    </source>
</evidence>
<keyword evidence="8 9" id="KW-0472">Membrane</keyword>
<sequence>MKRTLSFSSNLAVGSLLFGLFFGAGNLIFPVYMGQLSGQAVFIATAGFIMTAVGLPFLGIVAMGLSRSDGLFDLSSRVHPYYAYGFTILLYLTIGPFFALPRLGNVSFEIGVSSYIPEQYKTVVLAIFTICFFGAALFFAMRPSKILTWVGKVLNPLFLVFLSILVIASFVSPMGDYAQAPVQEAYLHAAFFKGFTEGYNTMDALAALAFGIIIVQNIKEQGIEEPRDIAYGTVKAGIVTVILMSSIYTFLAIMGATSLRIMEPAENGGIALAKIANHFFGDLGSVLLAIIVTLACLKTAIGLIVACSETFRQIFPRSLSYKSYVILFTAFSCIVSNIGLTQLITLSIPVLMFIYPLAIALIILTLGSHLFKGRRCVYLSATIFTMLVSLADGLNAMPEGLRNSAPVSQILAFYEAHVPFFTLGMGWVIPMLAGTLVGLVIAVFYKDERKKTAIG</sequence>
<keyword evidence="6 9" id="KW-0029">Amino-acid transport</keyword>
<feature type="transmembrane region" description="Helical" evidence="9">
    <location>
        <begin position="153"/>
        <end position="171"/>
    </location>
</feature>
<dbReference type="PANTHER" id="PTHR30588:SF0">
    <property type="entry name" value="BRANCHED-CHAIN AMINO ACID PERMEASE BRNQ"/>
    <property type="match status" value="1"/>
</dbReference>
<evidence type="ECO:0000256" key="4">
    <source>
        <dbReference type="ARBA" id="ARBA00022475"/>
    </source>
</evidence>
<feature type="transmembrane region" description="Helical" evidence="9">
    <location>
        <begin position="198"/>
        <end position="215"/>
    </location>
</feature>
<dbReference type="Gene3D" id="1.20.1740.10">
    <property type="entry name" value="Amino acid/polyamine transporter I"/>
    <property type="match status" value="1"/>
</dbReference>
<dbReference type="PANTHER" id="PTHR30588">
    <property type="entry name" value="BRANCHED-CHAIN AMINO ACID TRANSPORT SYSTEM 2 CARRIER PROTEIN"/>
    <property type="match status" value="1"/>
</dbReference>
<feature type="transmembrane region" description="Helical" evidence="9">
    <location>
        <begin position="12"/>
        <end position="33"/>
    </location>
</feature>
<evidence type="ECO:0000256" key="6">
    <source>
        <dbReference type="ARBA" id="ARBA00022970"/>
    </source>
</evidence>
<dbReference type="KEGG" id="abut:Ami103574_10335"/>
<dbReference type="NCBIfam" id="TIGR00796">
    <property type="entry name" value="livcs"/>
    <property type="match status" value="1"/>
</dbReference>
<feature type="transmembrane region" description="Helical" evidence="9">
    <location>
        <begin position="120"/>
        <end position="141"/>
    </location>
</feature>
<reference evidence="10 11" key="1">
    <citation type="submission" date="2020-02" db="EMBL/GenBank/DDBJ databases">
        <authorList>
            <person name="Kim Y.B."/>
            <person name="Roh S.W."/>
        </authorList>
    </citation>
    <scope>NUCLEOTIDE SEQUENCE [LARGE SCALE GENOMIC DNA]</scope>
    <source>
        <strain evidence="10 11">DSM 103574</strain>
    </source>
</reference>
<feature type="transmembrane region" description="Helical" evidence="9">
    <location>
        <begin position="39"/>
        <end position="61"/>
    </location>
</feature>
<dbReference type="RefSeq" id="WP_163066934.1">
    <property type="nucleotide sequence ID" value="NZ_CP048649.1"/>
</dbReference>
<feature type="transmembrane region" description="Helical" evidence="9">
    <location>
        <begin position="319"/>
        <end position="340"/>
    </location>
</feature>
<dbReference type="GO" id="GO:0015188">
    <property type="term" value="F:L-isoleucine transmembrane transporter activity"/>
    <property type="evidence" value="ECO:0007669"/>
    <property type="project" value="TreeGrafter"/>
</dbReference>
<dbReference type="Pfam" id="PF05525">
    <property type="entry name" value="Branch_AA_trans"/>
    <property type="match status" value="1"/>
</dbReference>
<feature type="transmembrane region" description="Helical" evidence="9">
    <location>
        <begin position="346"/>
        <end position="364"/>
    </location>
</feature>
<comment type="similarity">
    <text evidence="2 9">Belongs to the branched chain amino acid transporter family.</text>
</comment>
<feature type="transmembrane region" description="Helical" evidence="9">
    <location>
        <begin position="236"/>
        <end position="256"/>
    </location>
</feature>
<dbReference type="GO" id="GO:0015820">
    <property type="term" value="P:L-leucine transport"/>
    <property type="evidence" value="ECO:0007669"/>
    <property type="project" value="TreeGrafter"/>
</dbReference>
<keyword evidence="3 9" id="KW-0813">Transport</keyword>
<evidence type="ECO:0000313" key="11">
    <source>
        <dbReference type="Proteomes" id="UP000466848"/>
    </source>
</evidence>
<evidence type="ECO:0000256" key="1">
    <source>
        <dbReference type="ARBA" id="ARBA00004651"/>
    </source>
</evidence>
<comment type="subcellular location">
    <subcellularLocation>
        <location evidence="1 9">Cell membrane</location>
        <topology evidence="1 9">Multi-pass membrane protein</topology>
    </subcellularLocation>
</comment>
<comment type="function">
    <text evidence="9">Component of the transport system for branched-chain amino acids.</text>
</comment>
<dbReference type="EMBL" id="CP048649">
    <property type="protein sequence ID" value="QIB69694.1"/>
    <property type="molecule type" value="Genomic_DNA"/>
</dbReference>
<keyword evidence="11" id="KW-1185">Reference proteome</keyword>